<evidence type="ECO:0000256" key="1">
    <source>
        <dbReference type="ARBA" id="ARBA00004141"/>
    </source>
</evidence>
<accession>A0A3D2X7M3</accession>
<evidence type="ECO:0000313" key="9">
    <source>
        <dbReference type="Proteomes" id="UP000262969"/>
    </source>
</evidence>
<evidence type="ECO:0000256" key="2">
    <source>
        <dbReference type="ARBA" id="ARBA00006143"/>
    </source>
</evidence>
<dbReference type="PANTHER" id="PTHR31272:SF4">
    <property type="entry name" value="CYTOCHROME C-TYPE BIOGENESIS PROTEIN HI_1454-RELATED"/>
    <property type="match status" value="1"/>
</dbReference>
<evidence type="ECO:0000256" key="4">
    <source>
        <dbReference type="ARBA" id="ARBA00022989"/>
    </source>
</evidence>
<dbReference type="GO" id="GO:0017004">
    <property type="term" value="P:cytochrome complex assembly"/>
    <property type="evidence" value="ECO:0007669"/>
    <property type="project" value="InterPro"/>
</dbReference>
<sequence>MEYIITFLEGIITFLSPCLLPMLPLYLTYIAGRPSERTKHGTLYAALGFISGFSLTFISLGVFAGTLGRFIIRYGQIINIVSGSIIIFFGLSYLGVFRIKLFNGAVKLKSEHQSHGFFPSVLLGIIFSVGWTPCVGTFLGSALVMAAQSGSALKGFFMLSAYTLGLGIPFLFSALLINQLKSTFDFIKRHYKVINMIAGILLIVIGLLMITGTYGRLLALLSIR</sequence>
<feature type="domain" description="Cytochrome C biogenesis protein transmembrane" evidence="7">
    <location>
        <begin position="4"/>
        <end position="209"/>
    </location>
</feature>
<evidence type="ECO:0000256" key="3">
    <source>
        <dbReference type="ARBA" id="ARBA00022692"/>
    </source>
</evidence>
<evidence type="ECO:0000256" key="5">
    <source>
        <dbReference type="ARBA" id="ARBA00023136"/>
    </source>
</evidence>
<comment type="subcellular location">
    <subcellularLocation>
        <location evidence="1">Membrane</location>
        <topology evidence="1">Multi-pass membrane protein</topology>
    </subcellularLocation>
</comment>
<keyword evidence="3 6" id="KW-0812">Transmembrane</keyword>
<feature type="transmembrane region" description="Helical" evidence="6">
    <location>
        <begin position="77"/>
        <end position="97"/>
    </location>
</feature>
<feature type="transmembrane region" description="Helical" evidence="6">
    <location>
        <begin position="197"/>
        <end position="219"/>
    </location>
</feature>
<evidence type="ECO:0000313" key="8">
    <source>
        <dbReference type="EMBL" id="HCL02348.1"/>
    </source>
</evidence>
<feature type="transmembrane region" description="Helical" evidence="6">
    <location>
        <begin position="43"/>
        <end position="65"/>
    </location>
</feature>
<evidence type="ECO:0000256" key="6">
    <source>
        <dbReference type="SAM" id="Phobius"/>
    </source>
</evidence>
<reference evidence="8 9" key="1">
    <citation type="journal article" date="2018" name="Nat. Biotechnol.">
        <title>A standardized bacterial taxonomy based on genome phylogeny substantially revises the tree of life.</title>
        <authorList>
            <person name="Parks D.H."/>
            <person name="Chuvochina M."/>
            <person name="Waite D.W."/>
            <person name="Rinke C."/>
            <person name="Skarshewski A."/>
            <person name="Chaumeil P.A."/>
            <person name="Hugenholtz P."/>
        </authorList>
    </citation>
    <scope>NUCLEOTIDE SEQUENCE [LARGE SCALE GENOMIC DNA]</scope>
    <source>
        <strain evidence="8">UBA11728</strain>
    </source>
</reference>
<dbReference type="InterPro" id="IPR003834">
    <property type="entry name" value="Cyt_c_assmbl_TM_dom"/>
</dbReference>
<dbReference type="PANTHER" id="PTHR31272">
    <property type="entry name" value="CYTOCHROME C-TYPE BIOGENESIS PROTEIN HI_1454-RELATED"/>
    <property type="match status" value="1"/>
</dbReference>
<gene>
    <name evidence="8" type="ORF">DHW61_08035</name>
</gene>
<keyword evidence="5 6" id="KW-0472">Membrane</keyword>
<dbReference type="InterPro" id="IPR051790">
    <property type="entry name" value="Cytochrome_c-biogenesis_DsbD"/>
</dbReference>
<proteinExistence type="inferred from homology"/>
<feature type="transmembrane region" description="Helical" evidence="6">
    <location>
        <begin position="7"/>
        <end position="31"/>
    </location>
</feature>
<comment type="caution">
    <text evidence="8">The sequence shown here is derived from an EMBL/GenBank/DDBJ whole genome shotgun (WGS) entry which is preliminary data.</text>
</comment>
<evidence type="ECO:0000259" key="7">
    <source>
        <dbReference type="Pfam" id="PF02683"/>
    </source>
</evidence>
<dbReference type="Proteomes" id="UP000262969">
    <property type="component" value="Unassembled WGS sequence"/>
</dbReference>
<protein>
    <submittedName>
        <fullName evidence="8">Cytochrome C biogenesis protein ResB</fullName>
    </submittedName>
</protein>
<feature type="transmembrane region" description="Helical" evidence="6">
    <location>
        <begin position="156"/>
        <end position="177"/>
    </location>
</feature>
<dbReference type="GO" id="GO:0016020">
    <property type="term" value="C:membrane"/>
    <property type="evidence" value="ECO:0007669"/>
    <property type="project" value="UniProtKB-SubCell"/>
</dbReference>
<name>A0A3D2X7M3_9FIRM</name>
<dbReference type="Pfam" id="PF02683">
    <property type="entry name" value="DsbD_TM"/>
    <property type="match status" value="1"/>
</dbReference>
<comment type="similarity">
    <text evidence="2">Belongs to the DsbD family.</text>
</comment>
<keyword evidence="4 6" id="KW-1133">Transmembrane helix</keyword>
<dbReference type="AlphaFoldDB" id="A0A3D2X7M3"/>
<organism evidence="8 9">
    <name type="scientific">Lachnoclostridium phytofermentans</name>
    <dbReference type="NCBI Taxonomy" id="66219"/>
    <lineage>
        <taxon>Bacteria</taxon>
        <taxon>Bacillati</taxon>
        <taxon>Bacillota</taxon>
        <taxon>Clostridia</taxon>
        <taxon>Lachnospirales</taxon>
        <taxon>Lachnospiraceae</taxon>
    </lineage>
</organism>
<feature type="transmembrane region" description="Helical" evidence="6">
    <location>
        <begin position="117"/>
        <end position="144"/>
    </location>
</feature>
<dbReference type="EMBL" id="DPVV01000262">
    <property type="protein sequence ID" value="HCL02348.1"/>
    <property type="molecule type" value="Genomic_DNA"/>
</dbReference>